<dbReference type="EMBL" id="FOZX01000001">
    <property type="protein sequence ID" value="SFS44489.1"/>
    <property type="molecule type" value="Genomic_DNA"/>
</dbReference>
<dbReference type="Gene3D" id="3.10.450.530">
    <property type="entry name" value="Ribonuclease toxin, BrnT, of type II toxin-antitoxin system"/>
    <property type="match status" value="1"/>
</dbReference>
<evidence type="ECO:0000313" key="2">
    <source>
        <dbReference type="Proteomes" id="UP000198852"/>
    </source>
</evidence>
<proteinExistence type="predicted"/>
<dbReference type="Proteomes" id="UP000198852">
    <property type="component" value="Unassembled WGS sequence"/>
</dbReference>
<protein>
    <submittedName>
        <fullName evidence="1">Uncharacterized protein</fullName>
    </submittedName>
</protein>
<reference evidence="2" key="1">
    <citation type="submission" date="2016-10" db="EMBL/GenBank/DDBJ databases">
        <authorList>
            <person name="Varghese N."/>
            <person name="Submissions S."/>
        </authorList>
    </citation>
    <scope>NUCLEOTIDE SEQUENCE [LARGE SCALE GENOMIC DNA]</scope>
    <source>
        <strain evidence="2">DSM 44771</strain>
    </source>
</reference>
<accession>A0A1I6PWC3</accession>
<dbReference type="STRING" id="95161.SAMN05660874_01173"/>
<keyword evidence="2" id="KW-1185">Reference proteome</keyword>
<dbReference type="AlphaFoldDB" id="A0A1I6PWC3"/>
<dbReference type="InterPro" id="IPR038573">
    <property type="entry name" value="BrnT_sf"/>
</dbReference>
<gene>
    <name evidence="1" type="ORF">SAMN05660874_01173</name>
</gene>
<evidence type="ECO:0000313" key="1">
    <source>
        <dbReference type="EMBL" id="SFS44489.1"/>
    </source>
</evidence>
<sequence>MSSSPNTYVLESSVFKEVKESQWSADHIARHGVTLDEVREAILARPYYRQRGRGGTWVVYGRSTAGRYLLVVLSDDGCGRAFVITARDMEDRERQLFRRKAR</sequence>
<name>A0A1I6PWC3_9PSEU</name>
<organism evidence="1 2">
    <name type="scientific">Saccharopolyspora flava</name>
    <dbReference type="NCBI Taxonomy" id="95161"/>
    <lineage>
        <taxon>Bacteria</taxon>
        <taxon>Bacillati</taxon>
        <taxon>Actinomycetota</taxon>
        <taxon>Actinomycetes</taxon>
        <taxon>Pseudonocardiales</taxon>
        <taxon>Pseudonocardiaceae</taxon>
        <taxon>Saccharopolyspora</taxon>
    </lineage>
</organism>